<gene>
    <name evidence="2" type="ORF">GRF29_1536g1297842</name>
</gene>
<proteinExistence type="predicted"/>
<evidence type="ECO:0000313" key="3">
    <source>
        <dbReference type="Proteomes" id="UP001280581"/>
    </source>
</evidence>
<dbReference type="EMBL" id="WVTA01000021">
    <property type="protein sequence ID" value="KAK3197296.1"/>
    <property type="molecule type" value="Genomic_DNA"/>
</dbReference>
<keyword evidence="1" id="KW-0175">Coiled coil</keyword>
<keyword evidence="3" id="KW-1185">Reference proteome</keyword>
<organism evidence="2 3">
    <name type="scientific">Pseudopithomyces chartarum</name>
    <dbReference type="NCBI Taxonomy" id="1892770"/>
    <lineage>
        <taxon>Eukaryota</taxon>
        <taxon>Fungi</taxon>
        <taxon>Dikarya</taxon>
        <taxon>Ascomycota</taxon>
        <taxon>Pezizomycotina</taxon>
        <taxon>Dothideomycetes</taxon>
        <taxon>Pleosporomycetidae</taxon>
        <taxon>Pleosporales</taxon>
        <taxon>Massarineae</taxon>
        <taxon>Didymosphaeriaceae</taxon>
        <taxon>Pseudopithomyces</taxon>
    </lineage>
</organism>
<accession>A0AAN6LL47</accession>
<protein>
    <submittedName>
        <fullName evidence="2">Uncharacterized protein</fullName>
    </submittedName>
</protein>
<comment type="caution">
    <text evidence="2">The sequence shown here is derived from an EMBL/GenBank/DDBJ whole genome shotgun (WGS) entry which is preliminary data.</text>
</comment>
<dbReference type="Proteomes" id="UP001280581">
    <property type="component" value="Unassembled WGS sequence"/>
</dbReference>
<evidence type="ECO:0000256" key="1">
    <source>
        <dbReference type="SAM" id="Coils"/>
    </source>
</evidence>
<feature type="coiled-coil region" evidence="1">
    <location>
        <begin position="316"/>
        <end position="346"/>
    </location>
</feature>
<sequence length="570" mass="64405">MNNARCALRSGRLFLHVRPRPLLPRRLLAPVAVRFAHSPKQTTKEPTGAKEATARMQEMFKDIHKSNEMMTEEQLSAPLTEDQINDPNAIPISIYEEDPNSPTGERLVQEIRTPDDRRKHNEMYKMLVAADKDPNYAEDNPELNRHLIDGLLKDPYFADLTDELMDIKENYILTKQQRENKLAEAKAADEAAEQAMEGELKSTMQLANHEVLQDLINDPDFSYAKEELAELQDILPEIAEGNEAEFDAEFETALNKVKQKLEQDPNFEKKMAALQAEHGALEGENTDGAPPAEGAPGQEPADVSQLLGLMKQLMGSMGYDEKIGKLEAELEQMKNEDIDEDNLEEEELRAKEMSFIELGKELLQLSKSGPEAGVKNFGKDDTEDNEPVDPALEAKVDAIMQDPKLMEKLMYIRKIIDEEQQKQAPMPLAPDPTTLDSHRIASIKQRMQIAKSDPEHRAALQVLRVDLPPPFNIAPALRVFNEAIEYAYIGANDDIRRILWRAYIKARSLPTFLQNLSDDAWDILYYSQAVTWGSNQNREAHLRVLLQDLQSVGKSGPPTHPDTIAEMQRG</sequence>
<dbReference type="AlphaFoldDB" id="A0AAN6LL47"/>
<reference evidence="2 3" key="1">
    <citation type="submission" date="2021-02" db="EMBL/GenBank/DDBJ databases">
        <title>Genome assembly of Pseudopithomyces chartarum.</title>
        <authorList>
            <person name="Jauregui R."/>
            <person name="Singh J."/>
            <person name="Voisey C."/>
        </authorList>
    </citation>
    <scope>NUCLEOTIDE SEQUENCE [LARGE SCALE GENOMIC DNA]</scope>
    <source>
        <strain evidence="2 3">AGR01</strain>
    </source>
</reference>
<evidence type="ECO:0000313" key="2">
    <source>
        <dbReference type="EMBL" id="KAK3197296.1"/>
    </source>
</evidence>
<name>A0AAN6LL47_9PLEO</name>